<evidence type="ECO:0000256" key="1">
    <source>
        <dbReference type="ARBA" id="ARBA00001966"/>
    </source>
</evidence>
<dbReference type="SUPFAM" id="SSF102114">
    <property type="entry name" value="Radical SAM enzymes"/>
    <property type="match status" value="1"/>
</dbReference>
<name>A0A2Z2NVM9_9GAMM</name>
<dbReference type="CDD" id="cd01335">
    <property type="entry name" value="Radical_SAM"/>
    <property type="match status" value="1"/>
</dbReference>
<proteinExistence type="predicted"/>
<keyword evidence="2" id="KW-0949">S-adenosyl-L-methionine</keyword>
<evidence type="ECO:0000259" key="6">
    <source>
        <dbReference type="PROSITE" id="PS51918"/>
    </source>
</evidence>
<evidence type="ECO:0000256" key="5">
    <source>
        <dbReference type="ARBA" id="ARBA00023014"/>
    </source>
</evidence>
<dbReference type="PANTHER" id="PTHR43273">
    <property type="entry name" value="ANAEROBIC SULFATASE-MATURATING ENZYME HOMOLOG ASLB-RELATED"/>
    <property type="match status" value="1"/>
</dbReference>
<keyword evidence="8" id="KW-1185">Reference proteome</keyword>
<keyword evidence="5" id="KW-0411">Iron-sulfur</keyword>
<dbReference type="InterPro" id="IPR007197">
    <property type="entry name" value="rSAM"/>
</dbReference>
<gene>
    <name evidence="7" type="primary">atsB</name>
    <name evidence="7" type="ORF">IMCC3135_20065</name>
</gene>
<dbReference type="NCBIfam" id="TIGR03906">
    <property type="entry name" value="quino_hemo_SAM"/>
    <property type="match status" value="1"/>
</dbReference>
<dbReference type="SFLD" id="SFLDF00336">
    <property type="entry name" value="quinohemoprotein_amine_dehydro"/>
    <property type="match status" value="1"/>
</dbReference>
<dbReference type="OrthoDB" id="9782387at2"/>
<comment type="cofactor">
    <cofactor evidence="1">
        <name>[4Fe-4S] cluster</name>
        <dbReference type="ChEBI" id="CHEBI:49883"/>
    </cofactor>
</comment>
<evidence type="ECO:0000313" key="8">
    <source>
        <dbReference type="Proteomes" id="UP000250079"/>
    </source>
</evidence>
<dbReference type="AlphaFoldDB" id="A0A2Z2NVM9"/>
<dbReference type="InterPro" id="IPR023867">
    <property type="entry name" value="Sulphatase_maturase_rSAM"/>
</dbReference>
<keyword evidence="4" id="KW-0408">Iron</keyword>
<evidence type="ECO:0000256" key="4">
    <source>
        <dbReference type="ARBA" id="ARBA00023004"/>
    </source>
</evidence>
<reference evidence="7 8" key="1">
    <citation type="submission" date="2016-12" db="EMBL/GenBank/DDBJ databases">
        <authorList>
            <person name="Song W.-J."/>
            <person name="Kurnit D.M."/>
        </authorList>
    </citation>
    <scope>NUCLEOTIDE SEQUENCE [LARGE SCALE GENOMIC DNA]</scope>
    <source>
        <strain evidence="7 8">IMCC3135</strain>
    </source>
</reference>
<dbReference type="Gene3D" id="3.20.20.70">
    <property type="entry name" value="Aldolase class I"/>
    <property type="match status" value="1"/>
</dbReference>
<dbReference type="RefSeq" id="WP_088919175.1">
    <property type="nucleotide sequence ID" value="NZ_CP018632.1"/>
</dbReference>
<dbReference type="InterPro" id="IPR013785">
    <property type="entry name" value="Aldolase_TIM"/>
</dbReference>
<accession>A0A2Z2NVM9</accession>
<keyword evidence="3" id="KW-0479">Metal-binding</keyword>
<dbReference type="SFLD" id="SFLDG01386">
    <property type="entry name" value="main_SPASM_domain-containing"/>
    <property type="match status" value="1"/>
</dbReference>
<dbReference type="Pfam" id="PF04055">
    <property type="entry name" value="Radical_SAM"/>
    <property type="match status" value="1"/>
</dbReference>
<dbReference type="PROSITE" id="PS51918">
    <property type="entry name" value="RADICAL_SAM"/>
    <property type="match status" value="1"/>
</dbReference>
<dbReference type="EMBL" id="CP018632">
    <property type="protein sequence ID" value="ASJ74091.1"/>
    <property type="molecule type" value="Genomic_DNA"/>
</dbReference>
<dbReference type="SFLD" id="SFLDS00029">
    <property type="entry name" value="Radical_SAM"/>
    <property type="match status" value="1"/>
</dbReference>
<dbReference type="SFLD" id="SFLDG01067">
    <property type="entry name" value="SPASM/twitch_domain_containing"/>
    <property type="match status" value="1"/>
</dbReference>
<sequence length="481" mass="53301">MLNYVHHNCHDVEVDQRRVLFHIPSSALFNLDPLSAELLDLFKNQGALSAVDLETHFRGRCTPDSLLEALQEFRDLEIISENADQVPANPKVSIEQYPLSTLVLNVNTGCNLGCTYCYKEDLTTPTRGEKMAFDTACSSIDLLLKEGASRERINIVFFGGEPLSNLPLIKAATEYAETRCAELGVTVDFSMTTNATLLKEDTVDWLNAHRFSIAISMDGPAVIHDRHRKTIGGKGTHELVAAKARMLLSRYDSRPVGARVTLTNGNTDLQAIHHHLRDELGFFEVGYAPVTTSDVAVFNLDSDELKTVFEGMKALGQDYLEKALAGSNNGFSNMHQLMTDLHLGSRKALPCGAGVGMLAVDHEGELNLCHRFTGSDLPTFGNVKIGIDKPSLGKFLNKAADRSGRGCETCQIRNLCSGGCYHESYAHDGDPLKPVYHYCDLMRDWVDFGIGIYSRIIDENPAFFDKHVMPRRVNYETTTTH</sequence>
<dbReference type="GO" id="GO:0051536">
    <property type="term" value="F:iron-sulfur cluster binding"/>
    <property type="evidence" value="ECO:0007669"/>
    <property type="project" value="UniProtKB-KW"/>
</dbReference>
<organism evidence="7 8">
    <name type="scientific">Granulosicoccus antarcticus IMCC3135</name>
    <dbReference type="NCBI Taxonomy" id="1192854"/>
    <lineage>
        <taxon>Bacteria</taxon>
        <taxon>Pseudomonadati</taxon>
        <taxon>Pseudomonadota</taxon>
        <taxon>Gammaproteobacteria</taxon>
        <taxon>Chromatiales</taxon>
        <taxon>Granulosicoccaceae</taxon>
        <taxon>Granulosicoccus</taxon>
    </lineage>
</organism>
<dbReference type="InterPro" id="IPR058240">
    <property type="entry name" value="rSAM_sf"/>
</dbReference>
<evidence type="ECO:0000256" key="2">
    <source>
        <dbReference type="ARBA" id="ARBA00022691"/>
    </source>
</evidence>
<dbReference type="InterPro" id="IPR023885">
    <property type="entry name" value="4Fe4S-binding_SPASM_dom"/>
</dbReference>
<feature type="domain" description="Radical SAM core" evidence="6">
    <location>
        <begin position="96"/>
        <end position="318"/>
    </location>
</feature>
<dbReference type="EC" id="1.1.99.-" evidence="7"/>
<evidence type="ECO:0000256" key="3">
    <source>
        <dbReference type="ARBA" id="ARBA00022723"/>
    </source>
</evidence>
<evidence type="ECO:0000313" key="7">
    <source>
        <dbReference type="EMBL" id="ASJ74091.1"/>
    </source>
</evidence>
<dbReference type="KEGG" id="gai:IMCC3135_20065"/>
<protein>
    <submittedName>
        <fullName evidence="7">Anaerobic sulfatase-maturating enzyme</fullName>
        <ecNumber evidence="7">1.1.99.-</ecNumber>
    </submittedName>
</protein>
<dbReference type="GO" id="GO:0016491">
    <property type="term" value="F:oxidoreductase activity"/>
    <property type="evidence" value="ECO:0007669"/>
    <property type="project" value="UniProtKB-KW"/>
</dbReference>
<dbReference type="Proteomes" id="UP000250079">
    <property type="component" value="Chromosome"/>
</dbReference>
<dbReference type="SFLD" id="SFLDG01384">
    <property type="entry name" value="thioether_bond_formation_requi"/>
    <property type="match status" value="1"/>
</dbReference>
<keyword evidence="7" id="KW-0560">Oxidoreductase</keyword>
<dbReference type="PANTHER" id="PTHR43273:SF8">
    <property type="entry name" value="RADICAL SAM DOMAIN PROTEIN"/>
    <property type="match status" value="1"/>
</dbReference>
<dbReference type="InterPro" id="IPR023886">
    <property type="entry name" value="QH-AmDH_gsu_maturation"/>
</dbReference>
<dbReference type="NCBIfam" id="TIGR04085">
    <property type="entry name" value="rSAM_more_4Fe4S"/>
    <property type="match status" value="1"/>
</dbReference>
<dbReference type="GO" id="GO:0046872">
    <property type="term" value="F:metal ion binding"/>
    <property type="evidence" value="ECO:0007669"/>
    <property type="project" value="UniProtKB-KW"/>
</dbReference>